<dbReference type="PANTHER" id="PTHR43280:SF32">
    <property type="entry name" value="TRANSCRIPTIONAL REGULATORY PROTEIN"/>
    <property type="match status" value="1"/>
</dbReference>
<name>A0ABV5F3I6_9FLAO</name>
<evidence type="ECO:0000259" key="4">
    <source>
        <dbReference type="PROSITE" id="PS01124"/>
    </source>
</evidence>
<feature type="domain" description="HTH araC/xylS-type" evidence="4">
    <location>
        <begin position="196"/>
        <end position="294"/>
    </location>
</feature>
<dbReference type="SUPFAM" id="SSF51215">
    <property type="entry name" value="Regulatory protein AraC"/>
    <property type="match status" value="1"/>
</dbReference>
<protein>
    <submittedName>
        <fullName evidence="5">Helix-turn-helix domain-containing protein</fullName>
    </submittedName>
</protein>
<evidence type="ECO:0000313" key="5">
    <source>
        <dbReference type="EMBL" id="MFB9053979.1"/>
    </source>
</evidence>
<reference evidence="5 6" key="1">
    <citation type="submission" date="2024-09" db="EMBL/GenBank/DDBJ databases">
        <authorList>
            <person name="Sun Q."/>
            <person name="Mori K."/>
        </authorList>
    </citation>
    <scope>NUCLEOTIDE SEQUENCE [LARGE SCALE GENOMIC DNA]</scope>
    <source>
        <strain evidence="5 6">CECT 8286</strain>
    </source>
</reference>
<dbReference type="InterPro" id="IPR009057">
    <property type="entry name" value="Homeodomain-like_sf"/>
</dbReference>
<evidence type="ECO:0000256" key="2">
    <source>
        <dbReference type="ARBA" id="ARBA00023125"/>
    </source>
</evidence>
<dbReference type="RefSeq" id="WP_382383345.1">
    <property type="nucleotide sequence ID" value="NZ_JBHMEZ010000012.1"/>
</dbReference>
<keyword evidence="1" id="KW-0805">Transcription regulation</keyword>
<dbReference type="SMART" id="SM00342">
    <property type="entry name" value="HTH_ARAC"/>
    <property type="match status" value="1"/>
</dbReference>
<dbReference type="InterPro" id="IPR018060">
    <property type="entry name" value="HTH_AraC"/>
</dbReference>
<dbReference type="Gene3D" id="1.10.10.60">
    <property type="entry name" value="Homeodomain-like"/>
    <property type="match status" value="1"/>
</dbReference>
<dbReference type="InterPro" id="IPR037923">
    <property type="entry name" value="HTH-like"/>
</dbReference>
<evidence type="ECO:0000256" key="3">
    <source>
        <dbReference type="ARBA" id="ARBA00023163"/>
    </source>
</evidence>
<evidence type="ECO:0000256" key="1">
    <source>
        <dbReference type="ARBA" id="ARBA00023015"/>
    </source>
</evidence>
<dbReference type="Proteomes" id="UP001589605">
    <property type="component" value="Unassembled WGS sequence"/>
</dbReference>
<keyword evidence="2" id="KW-0238">DNA-binding</keyword>
<dbReference type="EMBL" id="JBHMEZ010000012">
    <property type="protein sequence ID" value="MFB9053979.1"/>
    <property type="molecule type" value="Genomic_DNA"/>
</dbReference>
<gene>
    <name evidence="5" type="ORF">ACFFVB_12905</name>
</gene>
<sequence length="298" mass="34624">MTKDIPSVTFNPEKLDSEISKNFGFEIVPIEKIAKFKNKGSHNPELPHQLKFYNLIFFTEGSGRHFIDFSWFPVQQNSLVYLTKEQVNAFEFSETLKGFCIIFTEAYFVDCFSNLSKDFVFRLFNPQLFSPISQIPKASDFIDYFNLLQKEYNTSDSFNQKNIINALFTILISKAEDIKQHQTFHIKDASKVNLFHKFTSLIEINLSKSRNASFYAKELAISYKHLNAVCRELVNKTAKHVIDDYIILQAKRNLINSSMKSSELAYRLGFDDPTNFIKYFKKNTGLTPKEFVNSLIKQ</sequence>
<comment type="caution">
    <text evidence="5">The sequence shown here is derived from an EMBL/GenBank/DDBJ whole genome shotgun (WGS) entry which is preliminary data.</text>
</comment>
<proteinExistence type="predicted"/>
<dbReference type="SUPFAM" id="SSF46689">
    <property type="entry name" value="Homeodomain-like"/>
    <property type="match status" value="1"/>
</dbReference>
<evidence type="ECO:0000313" key="6">
    <source>
        <dbReference type="Proteomes" id="UP001589605"/>
    </source>
</evidence>
<dbReference type="Pfam" id="PF12833">
    <property type="entry name" value="HTH_18"/>
    <property type="match status" value="1"/>
</dbReference>
<keyword evidence="3" id="KW-0804">Transcription</keyword>
<organism evidence="5 6">
    <name type="scientific">Formosa undariae</name>
    <dbReference type="NCBI Taxonomy" id="1325436"/>
    <lineage>
        <taxon>Bacteria</taxon>
        <taxon>Pseudomonadati</taxon>
        <taxon>Bacteroidota</taxon>
        <taxon>Flavobacteriia</taxon>
        <taxon>Flavobacteriales</taxon>
        <taxon>Flavobacteriaceae</taxon>
        <taxon>Formosa</taxon>
    </lineage>
</organism>
<accession>A0ABV5F3I6</accession>
<dbReference type="PROSITE" id="PS01124">
    <property type="entry name" value="HTH_ARAC_FAMILY_2"/>
    <property type="match status" value="1"/>
</dbReference>
<keyword evidence="6" id="KW-1185">Reference proteome</keyword>
<dbReference type="PANTHER" id="PTHR43280">
    <property type="entry name" value="ARAC-FAMILY TRANSCRIPTIONAL REGULATOR"/>
    <property type="match status" value="1"/>
</dbReference>